<organism evidence="8 9">
    <name type="scientific">Oryzomonas sagensis</name>
    <dbReference type="NCBI Taxonomy" id="2603857"/>
    <lineage>
        <taxon>Bacteria</taxon>
        <taxon>Pseudomonadati</taxon>
        <taxon>Thermodesulfobacteriota</taxon>
        <taxon>Desulfuromonadia</taxon>
        <taxon>Geobacterales</taxon>
        <taxon>Geobacteraceae</taxon>
        <taxon>Oryzomonas</taxon>
    </lineage>
</organism>
<dbReference type="InterPro" id="IPR003660">
    <property type="entry name" value="HAMP_dom"/>
</dbReference>
<feature type="transmembrane region" description="Helical" evidence="5">
    <location>
        <begin position="20"/>
        <end position="43"/>
    </location>
</feature>
<dbReference type="Gene3D" id="1.10.287.950">
    <property type="entry name" value="Methyl-accepting chemotaxis protein"/>
    <property type="match status" value="1"/>
</dbReference>
<keyword evidence="9" id="KW-1185">Reference proteome</keyword>
<dbReference type="SUPFAM" id="SSF58104">
    <property type="entry name" value="Methyl-accepting chemotaxis protein (MCP) signaling domain"/>
    <property type="match status" value="1"/>
</dbReference>
<evidence type="ECO:0000256" key="2">
    <source>
        <dbReference type="ARBA" id="ARBA00029447"/>
    </source>
</evidence>
<proteinExistence type="inferred from homology"/>
<reference evidence="8 9" key="1">
    <citation type="journal article" date="2020" name="Microorganisms">
        <title>Description of Three Novel Members in the Family Geobacteraceae, Oryzomonas japonicum gen. nov., sp. nov., Oryzomonas sagensis sp. nov., and Oryzomonas ruber sp. nov.</title>
        <authorList>
            <person name="Xu Z."/>
            <person name="Masuda Y."/>
            <person name="Hayakawa C."/>
            <person name="Ushijima N."/>
            <person name="Kawano K."/>
            <person name="Shiratori Y."/>
            <person name="Senoo K."/>
            <person name="Itoh H."/>
        </authorList>
    </citation>
    <scope>NUCLEOTIDE SEQUENCE [LARGE SCALE GENOMIC DNA]</scope>
    <source>
        <strain evidence="8 9">Red100</strain>
    </source>
</reference>
<feature type="transmembrane region" description="Helical" evidence="5">
    <location>
        <begin position="470"/>
        <end position="497"/>
    </location>
</feature>
<keyword evidence="5" id="KW-0472">Membrane</keyword>
<dbReference type="Pfam" id="PF00672">
    <property type="entry name" value="HAMP"/>
    <property type="match status" value="1"/>
</dbReference>
<dbReference type="SMART" id="SM00283">
    <property type="entry name" value="MA"/>
    <property type="match status" value="1"/>
</dbReference>
<keyword evidence="1 3" id="KW-0807">Transducer</keyword>
<evidence type="ECO:0000256" key="5">
    <source>
        <dbReference type="SAM" id="Phobius"/>
    </source>
</evidence>
<feature type="coiled-coil region" evidence="4">
    <location>
        <begin position="155"/>
        <end position="217"/>
    </location>
</feature>
<comment type="caution">
    <text evidence="8">The sequence shown here is derived from an EMBL/GenBank/DDBJ whole genome shotgun (WGS) entry which is preliminary data.</text>
</comment>
<evidence type="ECO:0000259" key="6">
    <source>
        <dbReference type="PROSITE" id="PS50111"/>
    </source>
</evidence>
<dbReference type="Pfam" id="PF00015">
    <property type="entry name" value="MCPsignal"/>
    <property type="match status" value="1"/>
</dbReference>
<feature type="domain" description="Methyl-accepting transducer" evidence="6">
    <location>
        <begin position="555"/>
        <end position="791"/>
    </location>
</feature>
<dbReference type="CDD" id="cd11386">
    <property type="entry name" value="MCP_signal"/>
    <property type="match status" value="1"/>
</dbReference>
<dbReference type="PANTHER" id="PTHR32089">
    <property type="entry name" value="METHYL-ACCEPTING CHEMOTAXIS PROTEIN MCPB"/>
    <property type="match status" value="1"/>
</dbReference>
<dbReference type="EMBL" id="VZRA01000003">
    <property type="protein sequence ID" value="KAB0669685.1"/>
    <property type="molecule type" value="Genomic_DNA"/>
</dbReference>
<name>A0ABQ6TMI8_9BACT</name>
<dbReference type="InterPro" id="IPR004089">
    <property type="entry name" value="MCPsignal_dom"/>
</dbReference>
<evidence type="ECO:0000259" key="7">
    <source>
        <dbReference type="PROSITE" id="PS50885"/>
    </source>
</evidence>
<evidence type="ECO:0000256" key="1">
    <source>
        <dbReference type="ARBA" id="ARBA00023224"/>
    </source>
</evidence>
<keyword evidence="4" id="KW-0175">Coiled coil</keyword>
<protein>
    <submittedName>
        <fullName evidence="8">Methyl-accepting chemotaxis protein</fullName>
    </submittedName>
</protein>
<accession>A0ABQ6TMI8</accession>
<comment type="similarity">
    <text evidence="2">Belongs to the methyl-accepting chemotaxis (MCP) protein family.</text>
</comment>
<dbReference type="PANTHER" id="PTHR32089:SF112">
    <property type="entry name" value="LYSOZYME-LIKE PROTEIN-RELATED"/>
    <property type="match status" value="1"/>
</dbReference>
<evidence type="ECO:0000313" key="8">
    <source>
        <dbReference type="EMBL" id="KAB0669685.1"/>
    </source>
</evidence>
<dbReference type="PROSITE" id="PS50111">
    <property type="entry name" value="CHEMOTAXIS_TRANSDUC_2"/>
    <property type="match status" value="1"/>
</dbReference>
<dbReference type="CDD" id="cd06225">
    <property type="entry name" value="HAMP"/>
    <property type="match status" value="1"/>
</dbReference>
<dbReference type="Proteomes" id="UP000798046">
    <property type="component" value="Unassembled WGS sequence"/>
</dbReference>
<gene>
    <name evidence="8" type="ORF">F6V30_12860</name>
</gene>
<keyword evidence="5" id="KW-1133">Transmembrane helix</keyword>
<evidence type="ECO:0000313" key="9">
    <source>
        <dbReference type="Proteomes" id="UP000798046"/>
    </source>
</evidence>
<dbReference type="PROSITE" id="PS50885">
    <property type="entry name" value="HAMP"/>
    <property type="match status" value="1"/>
</dbReference>
<sequence length="827" mass="89286">MCGTRPARGTFMTIKTKLTLNVVIVIIIIAVVAVGSIVGMSFIKTKLQYLTQRSTPFQMRTVEFQRFIQSATASLIKVETSRNQTEYSAAKPAAEKALAEVKTAQENLEALSSDTKNQTYDEFVAVAADIYSVTESKLKAEAEASAASKTIIDKIRESNLKLRELDKKIQGLQKTSSSLYSKSIETTKTVSGKVRGIEMLKLSLKDLQLNLFELQRATTRKALILAQGKFNTSLNKTQQSDYIRASSHLSGELRIIAAKSAELLKSLGASIGQANADTSNRDAQVKEINDKIGAMMLVIEQEMTTAGETYSTETGRQGGLFTQNSTATGILVDNSELISLGLTVEGMSSRLFTLATAKEVTDAEGEIQRTFVRIDKLRGELDRKLTGVRAQQEVQILRGVATSLASIKNLLLAKDGVIAKIQNRIAMEAKAAAVTVKMNEIVSKQLERGKSTVSVAQGDQEKAILTVNRMVSFTTLLIVGISAGAVIFGIIFGIWVYRSISRPLSTLQRVSSNVANGALDTDISGAGTDEIGKVQESMAVMVVNLRDMVGKIKSATFSLASSSDQMSTTSTSLEKGAGEQTARIEQSAAAITEMSQTTLEVARNTAETSEAAENMKRIAMDGKNVMQSTMTELLSFADMVKDASQKVEDLGAQSEEINNIVTLIKDVADQTNLLALNAAIEAARAGDMGRGFAVVADSVRKLAERTTEATDDIARTITKMQSSVTESVDCMKTERESVEKVLEHVNQTLASIDGIVAYVGQVTDMVQRIAVATEEQSSTSEDVSKNMNDIAGITRNIQGSFTDIKNSSVSLSALASELNVMVEWFKV</sequence>
<evidence type="ECO:0000256" key="3">
    <source>
        <dbReference type="PROSITE-ProRule" id="PRU00284"/>
    </source>
</evidence>
<feature type="domain" description="HAMP" evidence="7">
    <location>
        <begin position="498"/>
        <end position="550"/>
    </location>
</feature>
<evidence type="ECO:0000256" key="4">
    <source>
        <dbReference type="SAM" id="Coils"/>
    </source>
</evidence>
<keyword evidence="5" id="KW-0812">Transmembrane</keyword>
<dbReference type="SMART" id="SM00304">
    <property type="entry name" value="HAMP"/>
    <property type="match status" value="1"/>
</dbReference>